<accession>A0AAE0DYW3</accession>
<name>A0AAE0DYW3_9ROSI</name>
<reference evidence="1" key="1">
    <citation type="journal article" date="2023" name="Plant J.">
        <title>Genome sequences and population genomics provide insights into the demographic history, inbreeding, and mutation load of two 'living fossil' tree species of Dipteronia.</title>
        <authorList>
            <person name="Feng Y."/>
            <person name="Comes H.P."/>
            <person name="Chen J."/>
            <person name="Zhu S."/>
            <person name="Lu R."/>
            <person name="Zhang X."/>
            <person name="Li P."/>
            <person name="Qiu J."/>
            <person name="Olsen K.M."/>
            <person name="Qiu Y."/>
        </authorList>
    </citation>
    <scope>NUCLEOTIDE SEQUENCE</scope>
    <source>
        <strain evidence="1">NBL</strain>
    </source>
</reference>
<dbReference type="AlphaFoldDB" id="A0AAE0DYW3"/>
<evidence type="ECO:0000313" key="1">
    <source>
        <dbReference type="EMBL" id="KAK3197906.1"/>
    </source>
</evidence>
<comment type="caution">
    <text evidence="1">The sequence shown here is derived from an EMBL/GenBank/DDBJ whole genome shotgun (WGS) entry which is preliminary data.</text>
</comment>
<gene>
    <name evidence="1" type="ORF">Dsin_021321</name>
</gene>
<evidence type="ECO:0000313" key="2">
    <source>
        <dbReference type="Proteomes" id="UP001281410"/>
    </source>
</evidence>
<protein>
    <submittedName>
        <fullName evidence="1">Uncharacterized protein</fullName>
    </submittedName>
</protein>
<keyword evidence="2" id="KW-1185">Reference proteome</keyword>
<organism evidence="1 2">
    <name type="scientific">Dipteronia sinensis</name>
    <dbReference type="NCBI Taxonomy" id="43782"/>
    <lineage>
        <taxon>Eukaryota</taxon>
        <taxon>Viridiplantae</taxon>
        <taxon>Streptophyta</taxon>
        <taxon>Embryophyta</taxon>
        <taxon>Tracheophyta</taxon>
        <taxon>Spermatophyta</taxon>
        <taxon>Magnoliopsida</taxon>
        <taxon>eudicotyledons</taxon>
        <taxon>Gunneridae</taxon>
        <taxon>Pentapetalae</taxon>
        <taxon>rosids</taxon>
        <taxon>malvids</taxon>
        <taxon>Sapindales</taxon>
        <taxon>Sapindaceae</taxon>
        <taxon>Hippocastanoideae</taxon>
        <taxon>Acereae</taxon>
        <taxon>Dipteronia</taxon>
    </lineage>
</organism>
<dbReference type="EMBL" id="JANJYJ010000007">
    <property type="protein sequence ID" value="KAK3197906.1"/>
    <property type="molecule type" value="Genomic_DNA"/>
</dbReference>
<sequence>MVFNGKKANLVFSLDTVNFRLAWWLKIHGCGSNEALTLLLLDITERYVDKHIVKATKSPLINDDLMFNVDCSSSGSLGVARGSQRCWRLFLQRLKGLSIKFMHRGLNSFADSLAKMGSRDYEDRLEWGNT</sequence>
<dbReference type="Proteomes" id="UP001281410">
    <property type="component" value="Unassembled WGS sequence"/>
</dbReference>
<proteinExistence type="predicted"/>